<keyword evidence="2" id="KW-0732">Signal</keyword>
<evidence type="ECO:0008006" key="5">
    <source>
        <dbReference type="Google" id="ProtNLM"/>
    </source>
</evidence>
<proteinExistence type="predicted"/>
<evidence type="ECO:0000256" key="1">
    <source>
        <dbReference type="SAM" id="MobiDB-lite"/>
    </source>
</evidence>
<reference evidence="3" key="1">
    <citation type="submission" date="2020-05" db="UniProtKB">
        <authorList>
            <consortium name="EnsemblMetazoa"/>
        </authorList>
    </citation>
    <scope>IDENTIFICATION</scope>
    <source>
        <strain evidence="3">SANGQUA</strain>
    </source>
</reference>
<dbReference type="VEuPathDB" id="VectorBase:AQUA017832"/>
<feature type="region of interest" description="Disordered" evidence="1">
    <location>
        <begin position="350"/>
        <end position="401"/>
    </location>
</feature>
<feature type="compositionally biased region" description="Low complexity" evidence="1">
    <location>
        <begin position="96"/>
        <end position="118"/>
    </location>
</feature>
<feature type="signal peptide" evidence="2">
    <location>
        <begin position="1"/>
        <end position="17"/>
    </location>
</feature>
<protein>
    <recommendedName>
        <fullName evidence="5">C2H2-type domain-containing protein</fullName>
    </recommendedName>
</protein>
<feature type="compositionally biased region" description="Polar residues" evidence="1">
    <location>
        <begin position="377"/>
        <end position="401"/>
    </location>
</feature>
<feature type="region of interest" description="Disordered" evidence="1">
    <location>
        <begin position="149"/>
        <end position="175"/>
    </location>
</feature>
<feature type="region of interest" description="Disordered" evidence="1">
    <location>
        <begin position="90"/>
        <end position="127"/>
    </location>
</feature>
<evidence type="ECO:0000313" key="4">
    <source>
        <dbReference type="Proteomes" id="UP000076407"/>
    </source>
</evidence>
<dbReference type="Proteomes" id="UP000076407">
    <property type="component" value="Unassembled WGS sequence"/>
</dbReference>
<name>A0A182WWU7_ANOQN</name>
<evidence type="ECO:0000313" key="3">
    <source>
        <dbReference type="EnsemblMetazoa" id="AQUA002007-PA"/>
    </source>
</evidence>
<evidence type="ECO:0000256" key="2">
    <source>
        <dbReference type="SAM" id="SignalP"/>
    </source>
</evidence>
<feature type="compositionally biased region" description="Low complexity" evidence="1">
    <location>
        <begin position="481"/>
        <end position="492"/>
    </location>
</feature>
<feature type="compositionally biased region" description="Low complexity" evidence="1">
    <location>
        <begin position="365"/>
        <end position="376"/>
    </location>
</feature>
<feature type="region of interest" description="Disordered" evidence="1">
    <location>
        <begin position="460"/>
        <end position="495"/>
    </location>
</feature>
<accession>A0A182WWU7</accession>
<dbReference type="AlphaFoldDB" id="A0A182WWU7"/>
<organism evidence="3 4">
    <name type="scientific">Anopheles quadriannulatus</name>
    <name type="common">Mosquito</name>
    <dbReference type="NCBI Taxonomy" id="34691"/>
    <lineage>
        <taxon>Eukaryota</taxon>
        <taxon>Metazoa</taxon>
        <taxon>Ecdysozoa</taxon>
        <taxon>Arthropoda</taxon>
        <taxon>Hexapoda</taxon>
        <taxon>Insecta</taxon>
        <taxon>Pterygota</taxon>
        <taxon>Neoptera</taxon>
        <taxon>Endopterygota</taxon>
        <taxon>Diptera</taxon>
        <taxon>Nematocera</taxon>
        <taxon>Culicoidea</taxon>
        <taxon>Culicidae</taxon>
        <taxon>Anophelinae</taxon>
        <taxon>Anopheles</taxon>
    </lineage>
</organism>
<feature type="compositionally biased region" description="Low complexity" evidence="1">
    <location>
        <begin position="325"/>
        <end position="338"/>
    </location>
</feature>
<sequence length="528" mass="56938">MLSVVITVVCFVCYCCHRNIKKRSNSLYRQQWLDADTNMEIYSVEQCYDPPPNGTSSGGFFMDGSSSTAGDYQSLPTMITASASAINHTTGHHHAQYPSYHQQQHYHQQQQQQHHYQYTPYPNGPPPSYDTVVAQDELLASRRKRAYDALPADDTHHTREEEEEEVVGQSSSRRCSNHELHECDKQSVCGAGATPLLLPKTSRPPGNGDVSVASIVRHPYSDDPDEPTLCRSVVEPDWSEEGDHHRTSCNCPAVVATSNGGEGSIAGPPIYCRNCGYFVATGSPALERRNHRRSHRRNLPIERTRNETLLVDYETPASDVVNRNTVTDDGGTGQTVDTVDIDMRTTMQMVASSSTGPSGRFDTMNNNNASSNSAANETQSSPAASNLSTAPPPQQSLASTVSRRSSSFFGAANSANNNIIIDCSVVIHGDAAPVTGDIIHQCPSTSNQCCNQLDSYLQPGAGDRNGNTDTAVAPAQPAATGPSPSSSGSPGSLLNENGLVRLDMSQIIDNTGLPTYEAALKLESSGYV</sequence>
<feature type="chain" id="PRO_5008142003" description="C2H2-type domain-containing protein" evidence="2">
    <location>
        <begin position="18"/>
        <end position="528"/>
    </location>
</feature>
<feature type="region of interest" description="Disordered" evidence="1">
    <location>
        <begin position="321"/>
        <end position="340"/>
    </location>
</feature>
<keyword evidence="4" id="KW-1185">Reference proteome</keyword>
<dbReference type="EnsemblMetazoa" id="AQUA002007-RA">
    <property type="protein sequence ID" value="AQUA002007-PA"/>
    <property type="gene ID" value="AQUA002007"/>
</dbReference>